<name>A0A6B0TR61_IXORI</name>
<accession>A0A6B0TR61</accession>
<organism evidence="1">
    <name type="scientific">Ixodes ricinus</name>
    <name type="common">Common tick</name>
    <name type="synonym">Acarus ricinus</name>
    <dbReference type="NCBI Taxonomy" id="34613"/>
    <lineage>
        <taxon>Eukaryota</taxon>
        <taxon>Metazoa</taxon>
        <taxon>Ecdysozoa</taxon>
        <taxon>Arthropoda</taxon>
        <taxon>Chelicerata</taxon>
        <taxon>Arachnida</taxon>
        <taxon>Acari</taxon>
        <taxon>Parasitiformes</taxon>
        <taxon>Ixodida</taxon>
        <taxon>Ixodoidea</taxon>
        <taxon>Ixodidae</taxon>
        <taxon>Ixodinae</taxon>
        <taxon>Ixodes</taxon>
    </lineage>
</organism>
<evidence type="ECO:0000313" key="1">
    <source>
        <dbReference type="EMBL" id="MXU82379.1"/>
    </source>
</evidence>
<reference evidence="1" key="1">
    <citation type="submission" date="2019-12" db="EMBL/GenBank/DDBJ databases">
        <title>An insight into the sialome of adult female Ixodes ricinus ticks feeding for 6 days.</title>
        <authorList>
            <person name="Perner J."/>
            <person name="Ribeiro J.M.C."/>
        </authorList>
    </citation>
    <scope>NUCLEOTIDE SEQUENCE</scope>
    <source>
        <strain evidence="1">Semi-engorged</strain>
        <tissue evidence="1">Salivary glands</tissue>
    </source>
</reference>
<proteinExistence type="predicted"/>
<dbReference type="AlphaFoldDB" id="A0A6B0TR61"/>
<protein>
    <submittedName>
        <fullName evidence="1">Putative secreted protein</fullName>
    </submittedName>
</protein>
<dbReference type="EMBL" id="GIFC01000296">
    <property type="protein sequence ID" value="MXU82379.1"/>
    <property type="molecule type" value="Transcribed_RNA"/>
</dbReference>
<sequence length="68" mass="7181">MKSARLMRSFSAASGSSSTLLPALISRFMAVDCAARTSPSSSAPEKFLESTANSARSTSGAILRWVRI</sequence>